<organism evidence="1">
    <name type="scientific">marine sediment metagenome</name>
    <dbReference type="NCBI Taxonomy" id="412755"/>
    <lineage>
        <taxon>unclassified sequences</taxon>
        <taxon>metagenomes</taxon>
        <taxon>ecological metagenomes</taxon>
    </lineage>
</organism>
<accession>A0A0F9PY76</accession>
<gene>
    <name evidence="1" type="ORF">LCGC14_0771920</name>
</gene>
<name>A0A0F9PY76_9ZZZZ</name>
<evidence type="ECO:0008006" key="2">
    <source>
        <dbReference type="Google" id="ProtNLM"/>
    </source>
</evidence>
<proteinExistence type="predicted"/>
<dbReference type="AlphaFoldDB" id="A0A0F9PY76"/>
<sequence length="658" mass="74339">MARKRKTKEEKVIKPSEHQFDPKIENALASRIVSQEYQVALTNANVGNNDYQSFLDMLSCERNEKKYDWRSDVSVPTFTTLWLMQQGLAATQSFFTRDFTEVYIGDSKVTNAAKAEKRLINNTLNQRELYYYQKLLRANGAKDLDGAAYFRCWWEQKTVRGIVGTEIQQRDSESVDIHGDLLIDRAKQIAGIEFFESPVEGEVPIIDRFNFDIIDRRDIFTSAEHTYSIQQDKWNIIQYNATITWMVNHADEMGFFNLDILRNTKIRGDTRGKGTHTDEYGIPKGQESGKVPIKDWLIVERYGDDWVLIKEDEEGNQIGIEPGIDDKGSQLEDAVLISVISAFAVSQGHKILVRFQQNPYRSATGESYIPLIRGLCYIHPSKKDGMGDGKCSRELQIAVDDTVNISNDRVMLGTLMTFVGRKGAVESNDTIFMEPGHVITVEDTEADLKELKIESNVGDAMAQAQFLTRKMEQLQATNPAVPSPVQTATSDVIDEQITTVRNQFKQMSFSNTFYNEFYWMIAQMTWQFAFPETLTKLIGEDMVEDFNPSLAYAYKPITSAIETEHGKAAKIRTYTTMLQIEAQFENPNTPKVLNFIKSRIYELQGAEFEEFKDALFDESVGGGGGGSTPAIQGAPASNELGIEQSNAEIGARENASFV</sequence>
<dbReference type="EMBL" id="LAZR01001955">
    <property type="protein sequence ID" value="KKN36605.1"/>
    <property type="molecule type" value="Genomic_DNA"/>
</dbReference>
<protein>
    <recommendedName>
        <fullName evidence="2">Portal protein</fullName>
    </recommendedName>
</protein>
<comment type="caution">
    <text evidence="1">The sequence shown here is derived from an EMBL/GenBank/DDBJ whole genome shotgun (WGS) entry which is preliminary data.</text>
</comment>
<reference evidence="1" key="1">
    <citation type="journal article" date="2015" name="Nature">
        <title>Complex archaea that bridge the gap between prokaryotes and eukaryotes.</title>
        <authorList>
            <person name="Spang A."/>
            <person name="Saw J.H."/>
            <person name="Jorgensen S.L."/>
            <person name="Zaremba-Niedzwiedzka K."/>
            <person name="Martijn J."/>
            <person name="Lind A.E."/>
            <person name="van Eijk R."/>
            <person name="Schleper C."/>
            <person name="Guy L."/>
            <person name="Ettema T.J."/>
        </authorList>
    </citation>
    <scope>NUCLEOTIDE SEQUENCE</scope>
</reference>
<evidence type="ECO:0000313" key="1">
    <source>
        <dbReference type="EMBL" id="KKN36605.1"/>
    </source>
</evidence>